<dbReference type="EMBL" id="CAVNYO010000459">
    <property type="protein sequence ID" value="CAK5282606.1"/>
    <property type="molecule type" value="Genomic_DNA"/>
</dbReference>
<evidence type="ECO:0000313" key="3">
    <source>
        <dbReference type="EMBL" id="CAK5282606.1"/>
    </source>
</evidence>
<evidence type="ECO:0000313" key="4">
    <source>
        <dbReference type="Proteomes" id="UP001295794"/>
    </source>
</evidence>
<evidence type="ECO:0000313" key="2">
    <source>
        <dbReference type="EMBL" id="CAK5282593.1"/>
    </source>
</evidence>
<gene>
    <name evidence="2" type="ORF">MYCIT1_LOCUS34456</name>
    <name evidence="3" type="ORF">MYCIT1_LOCUS34480</name>
    <name evidence="1" type="ORF">MYCIT1_LOCUS8315</name>
</gene>
<dbReference type="AlphaFoldDB" id="A0AAD2Q6R7"/>
<reference evidence="2" key="1">
    <citation type="submission" date="2023-11" db="EMBL/GenBank/DDBJ databases">
        <authorList>
            <person name="De Vega J J."/>
            <person name="De Vega J J."/>
        </authorList>
    </citation>
    <scope>NUCLEOTIDE SEQUENCE</scope>
</reference>
<protein>
    <submittedName>
        <fullName evidence="2">Uncharacterized protein</fullName>
    </submittedName>
</protein>
<proteinExistence type="predicted"/>
<accession>A0AAD2Q6R7</accession>
<organism evidence="2 4">
    <name type="scientific">Mycena citricolor</name>
    <dbReference type="NCBI Taxonomy" id="2018698"/>
    <lineage>
        <taxon>Eukaryota</taxon>
        <taxon>Fungi</taxon>
        <taxon>Dikarya</taxon>
        <taxon>Basidiomycota</taxon>
        <taxon>Agaricomycotina</taxon>
        <taxon>Agaricomycetes</taxon>
        <taxon>Agaricomycetidae</taxon>
        <taxon>Agaricales</taxon>
        <taxon>Marasmiineae</taxon>
        <taxon>Mycenaceae</taxon>
        <taxon>Mycena</taxon>
    </lineage>
</organism>
<name>A0AAD2Q6R7_9AGAR</name>
<evidence type="ECO:0000313" key="1">
    <source>
        <dbReference type="EMBL" id="CAK5266522.1"/>
    </source>
</evidence>
<dbReference type="EMBL" id="CAVNYO010000458">
    <property type="protein sequence ID" value="CAK5282593.1"/>
    <property type="molecule type" value="Genomic_DNA"/>
</dbReference>
<sequence length="250" mass="27516">MTAPAARPAGTVVIHEIPPDVPRDEFVARWMAMAERLTRHPLFRETLQVVPNDELDVELRNLGLPQRKVVLALMKYSTTAKINAWRTDPEILRILDESEAEFGLWRTFRSFDAEITVYRDSGVDSTAHNLKRTLAVLCPLGDEDAEAVVATALAQGVAAQSLGFQDLEGPRALLAGNSTWVSTTDWASGPGNDKLMRGAVLAVGEAVAWDSYRKMLANADTFNFAARAVREFNFDPVTSFAASVDAVQWI</sequence>
<dbReference type="Proteomes" id="UP001295794">
    <property type="component" value="Unassembled WGS sequence"/>
</dbReference>
<comment type="caution">
    <text evidence="2">The sequence shown here is derived from an EMBL/GenBank/DDBJ whole genome shotgun (WGS) entry which is preliminary data.</text>
</comment>
<dbReference type="EMBL" id="CAVNYO010000109">
    <property type="protein sequence ID" value="CAK5266522.1"/>
    <property type="molecule type" value="Genomic_DNA"/>
</dbReference>
<keyword evidence="4" id="KW-1185">Reference proteome</keyword>